<accession>A0A6B8RBX4</accession>
<name>A0A6B8RBX4_9BACL</name>
<dbReference type="InterPro" id="IPR003749">
    <property type="entry name" value="ThiS/MoaD-like"/>
</dbReference>
<dbReference type="Pfam" id="PF02597">
    <property type="entry name" value="ThiS"/>
    <property type="match status" value="1"/>
</dbReference>
<dbReference type="OrthoDB" id="9156098at2"/>
<dbReference type="SUPFAM" id="SSF54285">
    <property type="entry name" value="MoaD/ThiS"/>
    <property type="match status" value="1"/>
</dbReference>
<dbReference type="InterPro" id="IPR012675">
    <property type="entry name" value="Beta-grasp_dom_sf"/>
</dbReference>
<organism evidence="1 2">
    <name type="scientific">Paenibacillus psychroresistens</name>
    <dbReference type="NCBI Taxonomy" id="1778678"/>
    <lineage>
        <taxon>Bacteria</taxon>
        <taxon>Bacillati</taxon>
        <taxon>Bacillota</taxon>
        <taxon>Bacilli</taxon>
        <taxon>Bacillales</taxon>
        <taxon>Paenibacillaceae</taxon>
        <taxon>Paenibacillus</taxon>
    </lineage>
</organism>
<keyword evidence="2" id="KW-1185">Reference proteome</keyword>
<protein>
    <recommendedName>
        <fullName evidence="3">MoaD/ThiS family protein</fullName>
    </recommendedName>
</protein>
<dbReference type="Proteomes" id="UP000426246">
    <property type="component" value="Chromosome"/>
</dbReference>
<proteinExistence type="predicted"/>
<dbReference type="PANTHER" id="PTHR38031">
    <property type="entry name" value="SULFUR CARRIER PROTEIN SLR0821-RELATED"/>
    <property type="match status" value="1"/>
</dbReference>
<evidence type="ECO:0000313" key="1">
    <source>
        <dbReference type="EMBL" id="QGQ93730.1"/>
    </source>
</evidence>
<evidence type="ECO:0008006" key="3">
    <source>
        <dbReference type="Google" id="ProtNLM"/>
    </source>
</evidence>
<evidence type="ECO:0000313" key="2">
    <source>
        <dbReference type="Proteomes" id="UP000426246"/>
    </source>
</evidence>
<dbReference type="EMBL" id="CP034235">
    <property type="protein sequence ID" value="QGQ93730.1"/>
    <property type="molecule type" value="Genomic_DNA"/>
</dbReference>
<dbReference type="KEGG" id="ppsc:EHS13_01810"/>
<dbReference type="InterPro" id="IPR052045">
    <property type="entry name" value="Sulfur_Carrier/Prot_Modifier"/>
</dbReference>
<dbReference type="Gene3D" id="3.10.20.30">
    <property type="match status" value="1"/>
</dbReference>
<dbReference type="AlphaFoldDB" id="A0A6B8RBX4"/>
<sequence>MQIEVSIPSMLRDCTKGKVKFPLEAQMLDEAISQIIIDYPLLRVHLYTESGELRKHVLIFYNDESIAWLERLDIPLQAGDRIMVFQAVSGG</sequence>
<dbReference type="PANTHER" id="PTHR38031:SF1">
    <property type="entry name" value="SULFUR CARRIER PROTEIN CYSO"/>
    <property type="match status" value="1"/>
</dbReference>
<reference evidence="2" key="1">
    <citation type="submission" date="2018-11" db="EMBL/GenBank/DDBJ databases">
        <title>Complete genome sequence of Paenibacillus sp. ML311-T8.</title>
        <authorList>
            <person name="Nam Y.-D."/>
            <person name="Kang J."/>
            <person name="Chung W.-H."/>
            <person name="Park Y.S."/>
        </authorList>
    </citation>
    <scope>NUCLEOTIDE SEQUENCE [LARGE SCALE GENOMIC DNA]</scope>
    <source>
        <strain evidence="2">ML311-T8</strain>
    </source>
</reference>
<dbReference type="RefSeq" id="WP_155698726.1">
    <property type="nucleotide sequence ID" value="NZ_CP034235.1"/>
</dbReference>
<gene>
    <name evidence="1" type="ORF">EHS13_01810</name>
</gene>
<dbReference type="InterPro" id="IPR016155">
    <property type="entry name" value="Mopterin_synth/thiamin_S_b"/>
</dbReference>